<gene>
    <name evidence="2" type="ORF">CFRA_07825</name>
</gene>
<dbReference type="EMBL" id="CP009247">
    <property type="protein sequence ID" value="APT89180.1"/>
    <property type="molecule type" value="Genomic_DNA"/>
</dbReference>
<dbReference type="AlphaFoldDB" id="A0A1L7CTM2"/>
<protein>
    <submittedName>
        <fullName evidence="2">GTP pyrophosphokinase</fullName>
    </submittedName>
</protein>
<dbReference type="SUPFAM" id="SSF81301">
    <property type="entry name" value="Nucleotidyltransferase"/>
    <property type="match status" value="1"/>
</dbReference>
<dbReference type="CDD" id="cd05399">
    <property type="entry name" value="NT_Rel-Spo_like"/>
    <property type="match status" value="1"/>
</dbReference>
<dbReference type="RefSeq" id="WP_075664953.1">
    <property type="nucleotide sequence ID" value="NZ_CP009247.1"/>
</dbReference>
<accession>A0A1L7CTM2</accession>
<dbReference type="PANTHER" id="PTHR41773">
    <property type="entry name" value="GTP PYROPHOSPHATASE-RELATED"/>
    <property type="match status" value="1"/>
</dbReference>
<dbReference type="STRING" id="1437875.CFRA_07825"/>
<dbReference type="InterPro" id="IPR007685">
    <property type="entry name" value="RelA_SpoT"/>
</dbReference>
<dbReference type="Proteomes" id="UP000185434">
    <property type="component" value="Chromosome"/>
</dbReference>
<dbReference type="Gene3D" id="1.10.287.860">
    <property type="entry name" value="Nucleotidyltransferase"/>
    <property type="match status" value="1"/>
</dbReference>
<evidence type="ECO:0000259" key="1">
    <source>
        <dbReference type="SMART" id="SM00954"/>
    </source>
</evidence>
<keyword evidence="3" id="KW-1185">Reference proteome</keyword>
<reference evidence="2 3" key="1">
    <citation type="submission" date="2014-08" db="EMBL/GenBank/DDBJ databases">
        <title>Complete genome sequence of Corynebacterium frankenforstense ST18(T) (=DSM 45800(T)), isolated from raw cow milk.</title>
        <authorList>
            <person name="Ruckert C."/>
            <person name="Albersmeier A."/>
            <person name="Winkler A."/>
            <person name="Lipski A."/>
            <person name="Kalinowski J."/>
        </authorList>
    </citation>
    <scope>NUCLEOTIDE SEQUENCE [LARGE SCALE GENOMIC DNA]</scope>
    <source>
        <strain evidence="2 3">ST18</strain>
    </source>
</reference>
<keyword evidence="2" id="KW-0808">Transferase</keyword>
<dbReference type="InterPro" id="IPR043519">
    <property type="entry name" value="NT_sf"/>
</dbReference>
<dbReference type="PANTHER" id="PTHR41773:SF1">
    <property type="entry name" value="RELA_SPOT DOMAIN-CONTAINING PROTEIN"/>
    <property type="match status" value="1"/>
</dbReference>
<feature type="domain" description="RelA/SpoT" evidence="1">
    <location>
        <begin position="42"/>
        <end position="173"/>
    </location>
</feature>
<sequence>MAELGNRYHEFRRRHPDAEVEFADAIEELLTDAGVTFDRVVARVKTWRSLKDKARRTREDGTPSYPEPWTDIHDVVGVRVTVFHSTEIPRAVDTLTESFTVRRSVDKTAETRIAGSFGYGSHHLVLAVDETAHEAVELDAYTGMTFEVQIRTVLQHAWAEFEHDIRYKSGVDGIDPRVDRAFTLAAGLIELADQQFDQIAAIQGAEVDAADDVELTPETLPGVLAVVGGTRYPRPRSDDYPWLNQLLAANGITTVGQLRRLLTAADVDAVRHAMAYRYRPGQVRLIDDLLLARFGEKHIERTGETGRRPGQRPGRLRRRLKALRANMP</sequence>
<evidence type="ECO:0000313" key="2">
    <source>
        <dbReference type="EMBL" id="APT89180.1"/>
    </source>
</evidence>
<dbReference type="GO" id="GO:0015969">
    <property type="term" value="P:guanosine tetraphosphate metabolic process"/>
    <property type="evidence" value="ECO:0007669"/>
    <property type="project" value="InterPro"/>
</dbReference>
<dbReference type="GO" id="GO:0016301">
    <property type="term" value="F:kinase activity"/>
    <property type="evidence" value="ECO:0007669"/>
    <property type="project" value="UniProtKB-KW"/>
</dbReference>
<dbReference type="KEGG" id="cfk:CFRA_07825"/>
<dbReference type="SMART" id="SM00954">
    <property type="entry name" value="RelA_SpoT"/>
    <property type="match status" value="1"/>
</dbReference>
<evidence type="ECO:0000313" key="3">
    <source>
        <dbReference type="Proteomes" id="UP000185434"/>
    </source>
</evidence>
<organism evidence="2 3">
    <name type="scientific">Corynebacterium frankenforstense DSM 45800</name>
    <dbReference type="NCBI Taxonomy" id="1437875"/>
    <lineage>
        <taxon>Bacteria</taxon>
        <taxon>Bacillati</taxon>
        <taxon>Actinomycetota</taxon>
        <taxon>Actinomycetes</taxon>
        <taxon>Mycobacteriales</taxon>
        <taxon>Corynebacteriaceae</taxon>
        <taxon>Corynebacterium</taxon>
    </lineage>
</organism>
<dbReference type="Pfam" id="PF04607">
    <property type="entry name" value="RelA_SpoT"/>
    <property type="match status" value="1"/>
</dbReference>
<dbReference type="Gene3D" id="3.30.460.10">
    <property type="entry name" value="Beta Polymerase, domain 2"/>
    <property type="match status" value="1"/>
</dbReference>
<name>A0A1L7CTM2_9CORY</name>
<keyword evidence="2" id="KW-0418">Kinase</keyword>
<proteinExistence type="predicted"/>